<evidence type="ECO:0000313" key="1">
    <source>
        <dbReference type="EMBL" id="CDW31574.1"/>
    </source>
</evidence>
<name>A0A0K2TZX1_LEPSM</name>
<dbReference type="AlphaFoldDB" id="A0A0K2TZX1"/>
<protein>
    <submittedName>
        <fullName evidence="1">Uncharacterized protein</fullName>
    </submittedName>
</protein>
<accession>A0A0K2TZX1</accession>
<proteinExistence type="predicted"/>
<organism evidence="1">
    <name type="scientific">Lepeophtheirus salmonis</name>
    <name type="common">Salmon louse</name>
    <name type="synonym">Caligus salmonis</name>
    <dbReference type="NCBI Taxonomy" id="72036"/>
    <lineage>
        <taxon>Eukaryota</taxon>
        <taxon>Metazoa</taxon>
        <taxon>Ecdysozoa</taxon>
        <taxon>Arthropoda</taxon>
        <taxon>Crustacea</taxon>
        <taxon>Multicrustacea</taxon>
        <taxon>Hexanauplia</taxon>
        <taxon>Copepoda</taxon>
        <taxon>Siphonostomatoida</taxon>
        <taxon>Caligidae</taxon>
        <taxon>Lepeophtheirus</taxon>
    </lineage>
</organism>
<reference evidence="1" key="1">
    <citation type="submission" date="2014-05" db="EMBL/GenBank/DDBJ databases">
        <authorList>
            <person name="Chronopoulou M."/>
        </authorList>
    </citation>
    <scope>NUCLEOTIDE SEQUENCE</scope>
    <source>
        <tissue evidence="1">Whole organism</tissue>
    </source>
</reference>
<dbReference type="EMBL" id="HACA01014213">
    <property type="protein sequence ID" value="CDW31574.1"/>
    <property type="molecule type" value="Transcribed_RNA"/>
</dbReference>
<sequence>MKENFQKLCSFFFSGKNQQTIKSEVKLFNRSTLHKKC</sequence>